<evidence type="ECO:0000256" key="1">
    <source>
        <dbReference type="ARBA" id="ARBA00022679"/>
    </source>
</evidence>
<evidence type="ECO:0000313" key="4">
    <source>
        <dbReference type="EMBL" id="PHM39794.1"/>
    </source>
</evidence>
<evidence type="ECO:0000313" key="6">
    <source>
        <dbReference type="Proteomes" id="UP000198919"/>
    </source>
</evidence>
<dbReference type="Proteomes" id="UP000198919">
    <property type="component" value="Unassembled WGS sequence"/>
</dbReference>
<evidence type="ECO:0000259" key="3">
    <source>
        <dbReference type="PROSITE" id="PS51186"/>
    </source>
</evidence>
<proteinExistence type="predicted"/>
<dbReference type="PANTHER" id="PTHR43800">
    <property type="entry name" value="PEPTIDYL-LYSINE N-ACETYLTRANSFERASE YJAB"/>
    <property type="match status" value="1"/>
</dbReference>
<dbReference type="AlphaFoldDB" id="A0A1I3R8V3"/>
<dbReference type="Gene3D" id="3.40.630.30">
    <property type="match status" value="1"/>
</dbReference>
<reference evidence="6" key="2">
    <citation type="submission" date="2016-10" db="EMBL/GenBank/DDBJ databases">
        <authorList>
            <person name="Varghese N."/>
            <person name="Submissions S."/>
        </authorList>
    </citation>
    <scope>NUCLEOTIDE SEQUENCE [LARGE SCALE GENOMIC DNA]</scope>
    <source>
        <strain evidence="6">DSM 17908</strain>
    </source>
</reference>
<name>A0A1I3R8V3_9GAMM</name>
<dbReference type="Proteomes" id="UP000224607">
    <property type="component" value="Unassembled WGS sequence"/>
</dbReference>
<dbReference type="EMBL" id="FORG01000009">
    <property type="protein sequence ID" value="SFJ42768.1"/>
    <property type="molecule type" value="Genomic_DNA"/>
</dbReference>
<accession>A0A1I3R8V3</accession>
<organism evidence="5 6">
    <name type="scientific">Xenorhabdus mauleonii</name>
    <dbReference type="NCBI Taxonomy" id="351675"/>
    <lineage>
        <taxon>Bacteria</taxon>
        <taxon>Pseudomonadati</taxon>
        <taxon>Pseudomonadota</taxon>
        <taxon>Gammaproteobacteria</taxon>
        <taxon>Enterobacterales</taxon>
        <taxon>Morganellaceae</taxon>
        <taxon>Xenorhabdus</taxon>
    </lineage>
</organism>
<dbReference type="PROSITE" id="PS51186">
    <property type="entry name" value="GNAT"/>
    <property type="match status" value="1"/>
</dbReference>
<reference evidence="4 7" key="3">
    <citation type="journal article" date="2017" name="Nat. Microbiol.">
        <title>Natural product diversity associated with the nematode symbionts Photorhabdus and Xenorhabdus.</title>
        <authorList>
            <person name="Tobias N.J."/>
            <person name="Wolff H."/>
            <person name="Djahanschiri B."/>
            <person name="Grundmann F."/>
            <person name="Kronenwerth M."/>
            <person name="Shi Y.M."/>
            <person name="Simonyi S."/>
            <person name="Grun P."/>
            <person name="Shapiro-Ilan D."/>
            <person name="Pidot S.J."/>
            <person name="Stinear T.P."/>
            <person name="Ebersberger I."/>
            <person name="Bode H.B."/>
        </authorList>
    </citation>
    <scope>NUCLEOTIDE SEQUENCE [LARGE SCALE GENOMIC DNA]</scope>
    <source>
        <strain evidence="4 7">DSM 17908</strain>
    </source>
</reference>
<dbReference type="EMBL" id="NITY01000008">
    <property type="protein sequence ID" value="PHM39794.1"/>
    <property type="molecule type" value="Genomic_DNA"/>
</dbReference>
<evidence type="ECO:0000313" key="5">
    <source>
        <dbReference type="EMBL" id="SFJ42768.1"/>
    </source>
</evidence>
<gene>
    <name evidence="5" type="ORF">SAMN05421680_10929</name>
    <name evidence="4" type="ORF">Xmau_02394</name>
</gene>
<feature type="domain" description="N-acetyltransferase" evidence="3">
    <location>
        <begin position="11"/>
        <end position="154"/>
    </location>
</feature>
<keyword evidence="7" id="KW-1185">Reference proteome</keyword>
<dbReference type="SUPFAM" id="SSF55729">
    <property type="entry name" value="Acyl-CoA N-acyltransferases (Nat)"/>
    <property type="match status" value="1"/>
</dbReference>
<dbReference type="GO" id="GO:0016747">
    <property type="term" value="F:acyltransferase activity, transferring groups other than amino-acyl groups"/>
    <property type="evidence" value="ECO:0007669"/>
    <property type="project" value="InterPro"/>
</dbReference>
<keyword evidence="2" id="KW-0012">Acyltransferase</keyword>
<dbReference type="RefSeq" id="WP_420855316.1">
    <property type="nucleotide sequence ID" value="NZ_CAWNQB010000078.1"/>
</dbReference>
<dbReference type="InterPro" id="IPR016181">
    <property type="entry name" value="Acyl_CoA_acyltransferase"/>
</dbReference>
<dbReference type="PANTHER" id="PTHR43800:SF1">
    <property type="entry name" value="PEPTIDYL-LYSINE N-ACETYLTRANSFERASE YJAB"/>
    <property type="match status" value="1"/>
</dbReference>
<protein>
    <submittedName>
        <fullName evidence="4">GCN5 family acetyltransferase</fullName>
    </submittedName>
    <submittedName>
        <fullName evidence="5">Putative acetyltransferase</fullName>
    </submittedName>
</protein>
<evidence type="ECO:0000313" key="7">
    <source>
        <dbReference type="Proteomes" id="UP000224607"/>
    </source>
</evidence>
<dbReference type="CDD" id="cd04301">
    <property type="entry name" value="NAT_SF"/>
    <property type="match status" value="1"/>
</dbReference>
<evidence type="ECO:0000256" key="2">
    <source>
        <dbReference type="ARBA" id="ARBA00023315"/>
    </source>
</evidence>
<dbReference type="InterPro" id="IPR000182">
    <property type="entry name" value="GNAT_dom"/>
</dbReference>
<sequence>MPIQSATMQPSAIQLAAKTDFPTLIQIWEASVLATHDFLPNEMIDVLRPQILNDYLPNLTVYKAVDDQDNIIGFISTAQNRVEMLFISPQARGTGIGKKLLKFAIDELQANEVDVNEQNTQGVGFYLHMGFQVFSRSELDGEGNPFPLLHMRLA</sequence>
<dbReference type="Pfam" id="PF13673">
    <property type="entry name" value="Acetyltransf_10"/>
    <property type="match status" value="1"/>
</dbReference>
<dbReference type="STRING" id="351675.SAMN05421680_10929"/>
<reference evidence="5" key="1">
    <citation type="submission" date="2016-10" db="EMBL/GenBank/DDBJ databases">
        <authorList>
            <person name="de Groot N.N."/>
        </authorList>
    </citation>
    <scope>NUCLEOTIDE SEQUENCE [LARGE SCALE GENOMIC DNA]</scope>
    <source>
        <strain evidence="5">DSM 17908</strain>
    </source>
</reference>
<keyword evidence="1 5" id="KW-0808">Transferase</keyword>